<dbReference type="InterPro" id="IPR001138">
    <property type="entry name" value="Zn2Cys6_DnaBD"/>
</dbReference>
<feature type="compositionally biased region" description="Basic and acidic residues" evidence="3">
    <location>
        <begin position="148"/>
        <end position="157"/>
    </location>
</feature>
<keyword evidence="2" id="KW-0539">Nucleus</keyword>
<dbReference type="EMBL" id="ML987206">
    <property type="protein sequence ID" value="KAF2242834.1"/>
    <property type="molecule type" value="Genomic_DNA"/>
</dbReference>
<dbReference type="PROSITE" id="PS00463">
    <property type="entry name" value="ZN2_CY6_FUNGAL_1"/>
    <property type="match status" value="1"/>
</dbReference>
<dbReference type="InterPro" id="IPR050613">
    <property type="entry name" value="Sec_Metabolite_Reg"/>
</dbReference>
<dbReference type="PROSITE" id="PS50048">
    <property type="entry name" value="ZN2_CY6_FUNGAL_2"/>
    <property type="match status" value="1"/>
</dbReference>
<feature type="compositionally biased region" description="Polar residues" evidence="3">
    <location>
        <begin position="86"/>
        <end position="98"/>
    </location>
</feature>
<dbReference type="PANTHER" id="PTHR31001:SF76">
    <property type="entry name" value="ZN(2)-C6 FUNGAL-TYPE DOMAIN-CONTAINING PROTEIN"/>
    <property type="match status" value="1"/>
</dbReference>
<dbReference type="Pfam" id="PF00172">
    <property type="entry name" value="Zn_clus"/>
    <property type="match status" value="1"/>
</dbReference>
<dbReference type="RefSeq" id="XP_033677838.1">
    <property type="nucleotide sequence ID" value="XM_033833987.1"/>
</dbReference>
<dbReference type="GO" id="GO:0008270">
    <property type="term" value="F:zinc ion binding"/>
    <property type="evidence" value="ECO:0007669"/>
    <property type="project" value="InterPro"/>
</dbReference>
<evidence type="ECO:0000313" key="6">
    <source>
        <dbReference type="Proteomes" id="UP000800094"/>
    </source>
</evidence>
<evidence type="ECO:0000313" key="5">
    <source>
        <dbReference type="EMBL" id="KAF2242834.1"/>
    </source>
</evidence>
<dbReference type="GeneID" id="54587317"/>
<evidence type="ECO:0000259" key="4">
    <source>
        <dbReference type="PROSITE" id="PS50048"/>
    </source>
</evidence>
<dbReference type="Proteomes" id="UP000800094">
    <property type="component" value="Unassembled WGS sequence"/>
</dbReference>
<dbReference type="PANTHER" id="PTHR31001">
    <property type="entry name" value="UNCHARACTERIZED TRANSCRIPTIONAL REGULATORY PROTEIN"/>
    <property type="match status" value="1"/>
</dbReference>
<dbReference type="SUPFAM" id="SSF57701">
    <property type="entry name" value="Zn2/Cys6 DNA-binding domain"/>
    <property type="match status" value="1"/>
</dbReference>
<accession>A0A6A6HXA5</accession>
<dbReference type="GO" id="GO:0005634">
    <property type="term" value="C:nucleus"/>
    <property type="evidence" value="ECO:0007669"/>
    <property type="project" value="UniProtKB-SubCell"/>
</dbReference>
<comment type="subcellular location">
    <subcellularLocation>
        <location evidence="1">Nucleus</location>
    </subcellularLocation>
</comment>
<feature type="region of interest" description="Disordered" evidence="3">
    <location>
        <begin position="148"/>
        <end position="174"/>
    </location>
</feature>
<dbReference type="GO" id="GO:0000981">
    <property type="term" value="F:DNA-binding transcription factor activity, RNA polymerase II-specific"/>
    <property type="evidence" value="ECO:0007669"/>
    <property type="project" value="InterPro"/>
</dbReference>
<organism evidence="5 6">
    <name type="scientific">Trematosphaeria pertusa</name>
    <dbReference type="NCBI Taxonomy" id="390896"/>
    <lineage>
        <taxon>Eukaryota</taxon>
        <taxon>Fungi</taxon>
        <taxon>Dikarya</taxon>
        <taxon>Ascomycota</taxon>
        <taxon>Pezizomycotina</taxon>
        <taxon>Dothideomycetes</taxon>
        <taxon>Pleosporomycetidae</taxon>
        <taxon>Pleosporales</taxon>
        <taxon>Massarineae</taxon>
        <taxon>Trematosphaeriaceae</taxon>
        <taxon>Trematosphaeria</taxon>
    </lineage>
</organism>
<dbReference type="CDD" id="cd12148">
    <property type="entry name" value="fungal_TF_MHR"/>
    <property type="match status" value="1"/>
</dbReference>
<evidence type="ECO:0000256" key="2">
    <source>
        <dbReference type="ARBA" id="ARBA00023242"/>
    </source>
</evidence>
<reference evidence="5" key="1">
    <citation type="journal article" date="2020" name="Stud. Mycol.">
        <title>101 Dothideomycetes genomes: a test case for predicting lifestyles and emergence of pathogens.</title>
        <authorList>
            <person name="Haridas S."/>
            <person name="Albert R."/>
            <person name="Binder M."/>
            <person name="Bloem J."/>
            <person name="Labutti K."/>
            <person name="Salamov A."/>
            <person name="Andreopoulos B."/>
            <person name="Baker S."/>
            <person name="Barry K."/>
            <person name="Bills G."/>
            <person name="Bluhm B."/>
            <person name="Cannon C."/>
            <person name="Castanera R."/>
            <person name="Culley D."/>
            <person name="Daum C."/>
            <person name="Ezra D."/>
            <person name="Gonzalez J."/>
            <person name="Henrissat B."/>
            <person name="Kuo A."/>
            <person name="Liang C."/>
            <person name="Lipzen A."/>
            <person name="Lutzoni F."/>
            <person name="Magnuson J."/>
            <person name="Mondo S."/>
            <person name="Nolan M."/>
            <person name="Ohm R."/>
            <person name="Pangilinan J."/>
            <person name="Park H.-J."/>
            <person name="Ramirez L."/>
            <person name="Alfaro M."/>
            <person name="Sun H."/>
            <person name="Tritt A."/>
            <person name="Yoshinaga Y."/>
            <person name="Zwiers L.-H."/>
            <person name="Turgeon B."/>
            <person name="Goodwin S."/>
            <person name="Spatafora J."/>
            <person name="Crous P."/>
            <person name="Grigoriev I."/>
        </authorList>
    </citation>
    <scope>NUCLEOTIDE SEQUENCE</scope>
    <source>
        <strain evidence="5">CBS 122368</strain>
    </source>
</reference>
<dbReference type="Gene3D" id="4.10.240.10">
    <property type="entry name" value="Zn(2)-C6 fungal-type DNA-binding domain"/>
    <property type="match status" value="1"/>
</dbReference>
<feature type="region of interest" description="Disordered" evidence="3">
    <location>
        <begin position="86"/>
        <end position="127"/>
    </location>
</feature>
<gene>
    <name evidence="5" type="ORF">BU26DRAFT_570270</name>
</gene>
<dbReference type="CDD" id="cd00067">
    <property type="entry name" value="GAL4"/>
    <property type="match status" value="1"/>
</dbReference>
<name>A0A6A6HXA5_9PLEO</name>
<keyword evidence="6" id="KW-1185">Reference proteome</keyword>
<sequence length="705" mass="78856">MDDDGSGTLRGQRARLTCTECHRRKIKCDKNIPCGTCIKRGMGDLCGREENAVATATPARLPSESAATNDAVQTLLRRVTQLEARLQQNHHSSLNQTPERTRDRSGRPVTPADRTVEETGSPADVNDGDAATVLEFLAWGRRKDVDFANAPEHESGPRRHNFGQEDSAPATNILTGSTRGVQLDMLEALLPSRDHITLLVEYHSNSLLWYHGSYSSKIFSNDLNTFFSEHGGDIWHEELNLQWLALLFAIMTGSMTCASRATYRAWGFSNSEKPTLSLRWYEATITCLNMARYIEVHTIYSVQAIATLTISAHILGYSNSQSVLLASAGRIAQSLGLHRLGSEPVSTPPAQLRKREAGRRVFTQLCTQDWFSIPFSESYALNPSFIRTAKPLNCNDDDMKVQPQSTPTQASYCNYLYDIAALMPQLLDAMAHCNTLLTKYEQVLKYDDKMRKLATAYMPTFLLANAPVAAEWPIYVSWARRSLTICAAHKIIMIHRKFVGLSFTNTAFSFTRRTCLAASKTILKEAFAAIDENGPVLWIDQAFSVAAGIILSLDAFHRTHGEKEFEEHKQLVADTIEYLREFEHSKIALRGVKLLSFLQQELDSSGPIESRKRSRPAEVIGSSQPRKRVRAFNVQTFIRDVSENLCVTTPAARLDTEQSSDTVDSAWDAFMDLLPPQTGFDGQFLADIFSQTVSTELNHVYFTDM</sequence>
<evidence type="ECO:0000256" key="1">
    <source>
        <dbReference type="ARBA" id="ARBA00004123"/>
    </source>
</evidence>
<proteinExistence type="predicted"/>
<dbReference type="InterPro" id="IPR036864">
    <property type="entry name" value="Zn2-C6_fun-type_DNA-bd_sf"/>
</dbReference>
<protein>
    <recommendedName>
        <fullName evidence="4">Zn(2)-C6 fungal-type domain-containing protein</fullName>
    </recommendedName>
</protein>
<evidence type="ECO:0000256" key="3">
    <source>
        <dbReference type="SAM" id="MobiDB-lite"/>
    </source>
</evidence>
<feature type="domain" description="Zn(2)-C6 fungal-type" evidence="4">
    <location>
        <begin position="17"/>
        <end position="46"/>
    </location>
</feature>
<dbReference type="AlphaFoldDB" id="A0A6A6HXA5"/>
<dbReference type="SMART" id="SM00066">
    <property type="entry name" value="GAL4"/>
    <property type="match status" value="1"/>
</dbReference>
<dbReference type="OrthoDB" id="410267at2759"/>